<proteinExistence type="predicted"/>
<dbReference type="Gene3D" id="3.30.70.270">
    <property type="match status" value="1"/>
</dbReference>
<dbReference type="EMBL" id="AGCT01051682">
    <property type="protein sequence ID" value="KYP78429.1"/>
    <property type="molecule type" value="Genomic_DNA"/>
</dbReference>
<dbReference type="Gramene" id="C.cajan_44588.t">
    <property type="protein sequence ID" value="C.cajan_44588.t"/>
    <property type="gene ID" value="C.cajan_44588"/>
</dbReference>
<evidence type="ECO:0000259" key="1">
    <source>
        <dbReference type="Pfam" id="PF17919"/>
    </source>
</evidence>
<protein>
    <submittedName>
        <fullName evidence="2">Polyprotein</fullName>
    </submittedName>
</protein>
<gene>
    <name evidence="2" type="ORF">KK1_047574</name>
</gene>
<dbReference type="PANTHER" id="PTHR33064:SF37">
    <property type="entry name" value="RIBONUCLEASE H"/>
    <property type="match status" value="1"/>
</dbReference>
<dbReference type="SUPFAM" id="SSF56672">
    <property type="entry name" value="DNA/RNA polymerases"/>
    <property type="match status" value="1"/>
</dbReference>
<dbReference type="AlphaFoldDB" id="A0A151UGM7"/>
<reference evidence="2" key="1">
    <citation type="journal article" date="2012" name="Nat. Biotechnol.">
        <title>Draft genome sequence of pigeonpea (Cajanus cajan), an orphan legume crop of resource-poor farmers.</title>
        <authorList>
            <person name="Varshney R.K."/>
            <person name="Chen W."/>
            <person name="Li Y."/>
            <person name="Bharti A.K."/>
            <person name="Saxena R.K."/>
            <person name="Schlueter J.A."/>
            <person name="Donoghue M.T."/>
            <person name="Azam S."/>
            <person name="Fan G."/>
            <person name="Whaley A.M."/>
            <person name="Farmer A.D."/>
            <person name="Sheridan J."/>
            <person name="Iwata A."/>
            <person name="Tuteja R."/>
            <person name="Penmetsa R.V."/>
            <person name="Wu W."/>
            <person name="Upadhyaya H.D."/>
            <person name="Yang S.P."/>
            <person name="Shah T."/>
            <person name="Saxena K.B."/>
            <person name="Michael T."/>
            <person name="McCombie W.R."/>
            <person name="Yang B."/>
            <person name="Zhang G."/>
            <person name="Yang H."/>
            <person name="Wang J."/>
            <person name="Spillane C."/>
            <person name="Cook D.R."/>
            <person name="May G.D."/>
            <person name="Xu X."/>
            <person name="Jackson S.A."/>
        </authorList>
    </citation>
    <scope>NUCLEOTIDE SEQUENCE [LARGE SCALE GENOMIC DNA]</scope>
</reference>
<dbReference type="InterPro" id="IPR051320">
    <property type="entry name" value="Viral_Replic_Matur_Polypro"/>
</dbReference>
<dbReference type="CDD" id="cd09274">
    <property type="entry name" value="RNase_HI_RT_Ty3"/>
    <property type="match status" value="1"/>
</dbReference>
<dbReference type="InterPro" id="IPR043502">
    <property type="entry name" value="DNA/RNA_pol_sf"/>
</dbReference>
<accession>A0A151UGM7</accession>
<name>A0A151UGM7_CAJCA</name>
<comment type="caution">
    <text evidence="2">The sequence shown here is derived from an EMBL/GenBank/DDBJ whole genome shotgun (WGS) entry which is preliminary data.</text>
</comment>
<dbReference type="InterPro" id="IPR043128">
    <property type="entry name" value="Rev_trsase/Diguanyl_cyclase"/>
</dbReference>
<organism evidence="2 3">
    <name type="scientific">Cajanus cajan</name>
    <name type="common">Pigeon pea</name>
    <name type="synonym">Cajanus indicus</name>
    <dbReference type="NCBI Taxonomy" id="3821"/>
    <lineage>
        <taxon>Eukaryota</taxon>
        <taxon>Viridiplantae</taxon>
        <taxon>Streptophyta</taxon>
        <taxon>Embryophyta</taxon>
        <taxon>Tracheophyta</taxon>
        <taxon>Spermatophyta</taxon>
        <taxon>Magnoliopsida</taxon>
        <taxon>eudicotyledons</taxon>
        <taxon>Gunneridae</taxon>
        <taxon>Pentapetalae</taxon>
        <taxon>rosids</taxon>
        <taxon>fabids</taxon>
        <taxon>Fabales</taxon>
        <taxon>Fabaceae</taxon>
        <taxon>Papilionoideae</taxon>
        <taxon>50 kb inversion clade</taxon>
        <taxon>NPAAA clade</taxon>
        <taxon>indigoferoid/millettioid clade</taxon>
        <taxon>Phaseoleae</taxon>
        <taxon>Cajanus</taxon>
    </lineage>
</organism>
<evidence type="ECO:0000313" key="2">
    <source>
        <dbReference type="EMBL" id="KYP78429.1"/>
    </source>
</evidence>
<dbReference type="Gene3D" id="3.10.20.370">
    <property type="match status" value="1"/>
</dbReference>
<evidence type="ECO:0000313" key="3">
    <source>
        <dbReference type="Proteomes" id="UP000075243"/>
    </source>
</evidence>
<sequence>MIQSEFQIDKEALQKEFSLEENHHLSYGQLISFLQKNCKKPGHISKYCRLKRKISNLNLEPELEEEISSLLVETSEENSTDDYSGEDIHNVQQDDDVSSYDSSDTANINVLTKEQDLLFEAISSISDLEKKMSFLNKLKQTLEKRPSNLVITNKYDLNSILKRLEKTSTKPVTIQDLQAEINNLKREIRSIKEQQLLNRLYSAKIFSKFDMKSGYWHIQNSRRRTFKDFLGCLNYVADFIPNLNNIIKALHDHLKKNPPSWSDNHTTSVKHVKKLVKNLPCLSLPIPQAFKIVETNASDLGYGGILKQKLGDKEHIVAYTSKQWNHARQNYSTVKKKVLAIGLCVSKFQSDLLNQNFLIKVDCKSAKEILQKDVKNLASKQILARWQAILSVFDFDIEYLKGTSNSLPDYLTREYLQGTSSDA</sequence>
<dbReference type="Pfam" id="PF17919">
    <property type="entry name" value="RT_RNaseH_2"/>
    <property type="match status" value="1"/>
</dbReference>
<dbReference type="Proteomes" id="UP000075243">
    <property type="component" value="Unassembled WGS sequence"/>
</dbReference>
<dbReference type="InterPro" id="IPR041577">
    <property type="entry name" value="RT_RNaseH_2"/>
</dbReference>
<feature type="domain" description="Reverse transcriptase/retrotransposon-derived protein RNase H-like" evidence="1">
    <location>
        <begin position="261"/>
        <end position="359"/>
    </location>
</feature>
<dbReference type="PANTHER" id="PTHR33064">
    <property type="entry name" value="POL PROTEIN"/>
    <property type="match status" value="1"/>
</dbReference>
<keyword evidence="3" id="KW-1185">Reference proteome</keyword>